<comment type="caution">
    <text evidence="2">The sequence shown here is derived from an EMBL/GenBank/DDBJ whole genome shotgun (WGS) entry which is preliminary data.</text>
</comment>
<protein>
    <recommendedName>
        <fullName evidence="1">DUF3786 domain-containing protein</fullName>
    </recommendedName>
</protein>
<dbReference type="AlphaFoldDB" id="X1IWM4"/>
<reference evidence="2" key="1">
    <citation type="journal article" date="2014" name="Front. Microbiol.">
        <title>High frequency of phylogenetically diverse reductive dehalogenase-homologous genes in deep subseafloor sedimentary metagenomes.</title>
        <authorList>
            <person name="Kawai M."/>
            <person name="Futagami T."/>
            <person name="Toyoda A."/>
            <person name="Takaki Y."/>
            <person name="Nishi S."/>
            <person name="Hori S."/>
            <person name="Arai W."/>
            <person name="Tsubouchi T."/>
            <person name="Morono Y."/>
            <person name="Uchiyama I."/>
            <person name="Ito T."/>
            <person name="Fujiyama A."/>
            <person name="Inagaki F."/>
            <person name="Takami H."/>
        </authorList>
    </citation>
    <scope>NUCLEOTIDE SEQUENCE</scope>
    <source>
        <strain evidence="2">Expedition CK06-06</strain>
    </source>
</reference>
<sequence length="80" mass="8997">MTDGQEQAYKLACQQLASRNIEELCRKTGAKSVDPSKITVEYLNQAYLVALPNGEVSLWNNDEEVPLKDKILMLHYLVSA</sequence>
<dbReference type="Pfam" id="PF12654">
    <property type="entry name" value="DUF3786"/>
    <property type="match status" value="1"/>
</dbReference>
<evidence type="ECO:0000259" key="1">
    <source>
        <dbReference type="Pfam" id="PF12654"/>
    </source>
</evidence>
<evidence type="ECO:0000313" key="2">
    <source>
        <dbReference type="EMBL" id="GAH70474.1"/>
    </source>
</evidence>
<dbReference type="InterPro" id="IPR024264">
    <property type="entry name" value="DUF3786"/>
</dbReference>
<accession>X1IWM4</accession>
<organism evidence="2">
    <name type="scientific">marine sediment metagenome</name>
    <dbReference type="NCBI Taxonomy" id="412755"/>
    <lineage>
        <taxon>unclassified sequences</taxon>
        <taxon>metagenomes</taxon>
        <taxon>ecological metagenomes</taxon>
    </lineage>
</organism>
<gene>
    <name evidence="2" type="ORF">S03H2_41496</name>
</gene>
<proteinExistence type="predicted"/>
<name>X1IWM4_9ZZZZ</name>
<feature type="domain" description="DUF3786" evidence="1">
    <location>
        <begin position="21"/>
        <end position="80"/>
    </location>
</feature>
<dbReference type="EMBL" id="BARU01025783">
    <property type="protein sequence ID" value="GAH70474.1"/>
    <property type="molecule type" value="Genomic_DNA"/>
</dbReference>
<feature type="non-terminal residue" evidence="2">
    <location>
        <position position="80"/>
    </location>
</feature>